<dbReference type="InterPro" id="IPR011703">
    <property type="entry name" value="ATPase_AAA-3"/>
</dbReference>
<evidence type="ECO:0000259" key="1">
    <source>
        <dbReference type="Pfam" id="PF07726"/>
    </source>
</evidence>
<dbReference type="GO" id="GO:0016887">
    <property type="term" value="F:ATP hydrolysis activity"/>
    <property type="evidence" value="ECO:0007669"/>
    <property type="project" value="InterPro"/>
</dbReference>
<dbReference type="Pfam" id="PF07726">
    <property type="entry name" value="AAA_3"/>
    <property type="match status" value="1"/>
</dbReference>
<reference evidence="2" key="1">
    <citation type="submission" date="2018-05" db="EMBL/GenBank/DDBJ databases">
        <authorList>
            <person name="Lanie J.A."/>
            <person name="Ng W.-L."/>
            <person name="Kazmierczak K.M."/>
            <person name="Andrzejewski T.M."/>
            <person name="Davidsen T.M."/>
            <person name="Wayne K.J."/>
            <person name="Tettelin H."/>
            <person name="Glass J.I."/>
            <person name="Rusch D."/>
            <person name="Podicherti R."/>
            <person name="Tsui H.-C.T."/>
            <person name="Winkler M.E."/>
        </authorList>
    </citation>
    <scope>NUCLEOTIDE SEQUENCE</scope>
</reference>
<dbReference type="InterPro" id="IPR027417">
    <property type="entry name" value="P-loop_NTPase"/>
</dbReference>
<feature type="domain" description="ATPase AAA-3" evidence="1">
    <location>
        <begin position="67"/>
        <end position="109"/>
    </location>
</feature>
<dbReference type="Gene3D" id="3.40.50.300">
    <property type="entry name" value="P-loop containing nucleotide triphosphate hydrolases"/>
    <property type="match status" value="1"/>
</dbReference>
<dbReference type="AlphaFoldDB" id="A0A382RVM6"/>
<name>A0A382RVM6_9ZZZZ</name>
<dbReference type="PANTHER" id="PTHR42759:SF1">
    <property type="entry name" value="MAGNESIUM-CHELATASE SUBUNIT CHLD"/>
    <property type="match status" value="1"/>
</dbReference>
<protein>
    <recommendedName>
        <fullName evidence="1">ATPase AAA-3 domain-containing protein</fullName>
    </recommendedName>
</protein>
<dbReference type="SUPFAM" id="SSF52540">
    <property type="entry name" value="P-loop containing nucleoside triphosphate hydrolases"/>
    <property type="match status" value="1"/>
</dbReference>
<sequence>MADEDVMETVTESESPTSVHADIEVIQAKIQEESAFVSRLQNEVGQVIVGQHYMVERLLIGLLADGHVLMEGVPGLAKTLTVSTLATAIQTSFQRIQFTPDLLPADLIG</sequence>
<accession>A0A382RVM6</accession>
<feature type="non-terminal residue" evidence="2">
    <location>
        <position position="109"/>
    </location>
</feature>
<dbReference type="PANTHER" id="PTHR42759">
    <property type="entry name" value="MOXR FAMILY PROTEIN"/>
    <property type="match status" value="1"/>
</dbReference>
<dbReference type="GO" id="GO:0005524">
    <property type="term" value="F:ATP binding"/>
    <property type="evidence" value="ECO:0007669"/>
    <property type="project" value="InterPro"/>
</dbReference>
<gene>
    <name evidence="2" type="ORF">METZ01_LOCUS354547</name>
</gene>
<dbReference type="EMBL" id="UINC01124501">
    <property type="protein sequence ID" value="SVD01693.1"/>
    <property type="molecule type" value="Genomic_DNA"/>
</dbReference>
<proteinExistence type="predicted"/>
<evidence type="ECO:0000313" key="2">
    <source>
        <dbReference type="EMBL" id="SVD01693.1"/>
    </source>
</evidence>
<organism evidence="2">
    <name type="scientific">marine metagenome</name>
    <dbReference type="NCBI Taxonomy" id="408172"/>
    <lineage>
        <taxon>unclassified sequences</taxon>
        <taxon>metagenomes</taxon>
        <taxon>ecological metagenomes</taxon>
    </lineage>
</organism>
<dbReference type="InterPro" id="IPR050764">
    <property type="entry name" value="CbbQ/NirQ/NorQ/GpvN"/>
</dbReference>